<proteinExistence type="predicted"/>
<reference evidence="1" key="1">
    <citation type="submission" date="2015-01" db="EMBL/GenBank/DDBJ databases">
        <authorList>
            <person name="Durling Mikael"/>
        </authorList>
    </citation>
    <scope>NUCLEOTIDE SEQUENCE</scope>
</reference>
<dbReference type="EMBL" id="CDPU01000030">
    <property type="protein sequence ID" value="CEO52669.1"/>
    <property type="molecule type" value="Genomic_DNA"/>
</dbReference>
<protein>
    <submittedName>
        <fullName evidence="1">Uncharacterized protein</fullName>
    </submittedName>
</protein>
<evidence type="ECO:0000313" key="1">
    <source>
        <dbReference type="EMBL" id="CEO52669.1"/>
    </source>
</evidence>
<sequence>MALALIPQFVKQSSRDVYFPNNPSICICIGTPEHDLWMNSAGRKPNISFHAFRLTAPKRGPQRDL</sequence>
<gene>
    <name evidence="1" type="ORF">BN869_000008727_1</name>
</gene>
<accession>A0A0B7K648</accession>
<dbReference type="AlphaFoldDB" id="A0A0B7K648"/>
<name>A0A0B7K648_BIOOC</name>
<organism evidence="1">
    <name type="scientific">Bionectria ochroleuca</name>
    <name type="common">Gliocladium roseum</name>
    <dbReference type="NCBI Taxonomy" id="29856"/>
    <lineage>
        <taxon>Eukaryota</taxon>
        <taxon>Fungi</taxon>
        <taxon>Dikarya</taxon>
        <taxon>Ascomycota</taxon>
        <taxon>Pezizomycotina</taxon>
        <taxon>Sordariomycetes</taxon>
        <taxon>Hypocreomycetidae</taxon>
        <taxon>Hypocreales</taxon>
        <taxon>Bionectriaceae</taxon>
        <taxon>Clonostachys</taxon>
    </lineage>
</organism>